<keyword evidence="3" id="KW-1185">Reference proteome</keyword>
<dbReference type="InParanoid" id="A0A1E1K2K2"/>
<feature type="compositionally biased region" description="Basic and acidic residues" evidence="1">
    <location>
        <begin position="45"/>
        <end position="55"/>
    </location>
</feature>
<dbReference type="EMBL" id="FJUW01000005">
    <property type="protein sequence ID" value="CZS92289.1"/>
    <property type="molecule type" value="Genomic_DNA"/>
</dbReference>
<feature type="compositionally biased region" description="Polar residues" evidence="1">
    <location>
        <begin position="335"/>
        <end position="435"/>
    </location>
</feature>
<feature type="region of interest" description="Disordered" evidence="1">
    <location>
        <begin position="581"/>
        <end position="607"/>
    </location>
</feature>
<feature type="compositionally biased region" description="Basic and acidic residues" evidence="1">
    <location>
        <begin position="181"/>
        <end position="197"/>
    </location>
</feature>
<feature type="region of interest" description="Disordered" evidence="1">
    <location>
        <begin position="11"/>
        <end position="77"/>
    </location>
</feature>
<sequence length="647" mass="70795">MQKAFKLLGLAAKSNDLSNGKNEGKDSADSVYKKVRPSYCLPPGKRLERGRERSLQESLNNKVDLLNPPPVPTTAPKWQAARKAILAGKEDSSRTEHEQEVRANFEGLKIKRRVALGPEQKAQEEKEKAVRMWQYKVAEESPEEVGKLAGNSSQEEKRLLHQEGEKLDASSKTGSRISRPNRVDAALRSRIQEDRSRGPKKAISTSDSSKETSADSATRQAGSSSRAKGSQQAAESSRRSNAPSPPRHARKSSNSQSRLRSRRDSIASTSTVSSKAEVAVHRESSRNTRSSIKPGKSTSAATSLPGAPSKKESTLLQQPSQGSRSTKISRRPEQPHSQSSGQQPRSEAQGKSISASNTKDGNSSQGSSRVSTVRNTEKQSSQTKTDDGNSNQTSCAVSTLGNTPKQSLQASQLRRVTNASGAESASSTQRQSAESQDMRDKTKSQGTSQATSRSSYPSKQPQTTQSSTSGVSKPQKQQSQPTKRTSMTQQSQFRATLTPMIGGNAKCTTRAYDFESEAAFEPQTVFYRGLGDNRRTVIEGLVPLSPTDMAIRARRIEQESQIRTPGSQAGPGDSTRTILEATQPMTSEDTKEDQRRRQSAAKKQEEATYVELPHSEFNRGVGDMTRYVFHTQKLSKRSYTAYIWPIS</sequence>
<feature type="region of interest" description="Disordered" evidence="1">
    <location>
        <begin position="138"/>
        <end position="499"/>
    </location>
</feature>
<accession>A0A1E1K2K2</accession>
<protein>
    <submittedName>
        <fullName evidence="2">Uncharacterized protein</fullName>
    </submittedName>
</protein>
<comment type="caution">
    <text evidence="2">The sequence shown here is derived from an EMBL/GenBank/DDBJ whole genome shotgun (WGS) entry which is preliminary data.</text>
</comment>
<feature type="compositionally biased region" description="Basic and acidic residues" evidence="1">
    <location>
        <begin position="154"/>
        <end position="169"/>
    </location>
</feature>
<feature type="compositionally biased region" description="Polar residues" evidence="1">
    <location>
        <begin position="287"/>
        <end position="302"/>
    </location>
</feature>
<feature type="compositionally biased region" description="Basic and acidic residues" evidence="1">
    <location>
        <begin position="22"/>
        <end position="32"/>
    </location>
</feature>
<reference evidence="3" key="1">
    <citation type="submission" date="2016-03" db="EMBL/GenBank/DDBJ databases">
        <authorList>
            <person name="Ploux O."/>
        </authorList>
    </citation>
    <scope>NUCLEOTIDE SEQUENCE [LARGE SCALE GENOMIC DNA]</scope>
    <source>
        <strain evidence="3">UK7</strain>
    </source>
</reference>
<gene>
    <name evidence="2" type="ORF">RCO7_00782</name>
</gene>
<feature type="compositionally biased region" description="Polar residues" evidence="1">
    <location>
        <begin position="482"/>
        <end position="495"/>
    </location>
</feature>
<proteinExistence type="predicted"/>
<name>A0A1E1K2K2_9HELO</name>
<feature type="compositionally biased region" description="Low complexity" evidence="1">
    <location>
        <begin position="454"/>
        <end position="481"/>
    </location>
</feature>
<feature type="compositionally biased region" description="Polar residues" evidence="1">
    <location>
        <begin position="314"/>
        <end position="326"/>
    </location>
</feature>
<evidence type="ECO:0000313" key="3">
    <source>
        <dbReference type="Proteomes" id="UP000178129"/>
    </source>
</evidence>
<feature type="compositionally biased region" description="Polar residues" evidence="1">
    <location>
        <begin position="214"/>
        <end position="232"/>
    </location>
</feature>
<organism evidence="2 3">
    <name type="scientific">Rhynchosporium graminicola</name>
    <dbReference type="NCBI Taxonomy" id="2792576"/>
    <lineage>
        <taxon>Eukaryota</taxon>
        <taxon>Fungi</taxon>
        <taxon>Dikarya</taxon>
        <taxon>Ascomycota</taxon>
        <taxon>Pezizomycotina</taxon>
        <taxon>Leotiomycetes</taxon>
        <taxon>Helotiales</taxon>
        <taxon>Ploettnerulaceae</taxon>
        <taxon>Rhynchosporium</taxon>
    </lineage>
</organism>
<dbReference type="Proteomes" id="UP000178129">
    <property type="component" value="Unassembled WGS sequence"/>
</dbReference>
<dbReference type="AlphaFoldDB" id="A0A1E1K2K2"/>
<feature type="compositionally biased region" description="Basic and acidic residues" evidence="1">
    <location>
        <begin position="588"/>
        <end position="606"/>
    </location>
</feature>
<evidence type="ECO:0000256" key="1">
    <source>
        <dbReference type="SAM" id="MobiDB-lite"/>
    </source>
</evidence>
<feature type="compositionally biased region" description="Low complexity" evidence="1">
    <location>
        <begin position="233"/>
        <end position="242"/>
    </location>
</feature>
<evidence type="ECO:0000313" key="2">
    <source>
        <dbReference type="EMBL" id="CZS92289.1"/>
    </source>
</evidence>
<feature type="compositionally biased region" description="Polar residues" evidence="1">
    <location>
        <begin position="444"/>
        <end position="453"/>
    </location>
</feature>